<dbReference type="SUPFAM" id="SSF52402">
    <property type="entry name" value="Adenine nucleotide alpha hydrolases-like"/>
    <property type="match status" value="2"/>
</dbReference>
<feature type="domain" description="UspA" evidence="2">
    <location>
        <begin position="2"/>
        <end position="138"/>
    </location>
</feature>
<dbReference type="InterPro" id="IPR006015">
    <property type="entry name" value="Universal_stress_UspA"/>
</dbReference>
<gene>
    <name evidence="3" type="ORF">FH603_3713</name>
</gene>
<protein>
    <submittedName>
        <fullName evidence="3">Nucleotide-binding universal stress UspA family protein</fullName>
    </submittedName>
</protein>
<evidence type="ECO:0000313" key="4">
    <source>
        <dbReference type="Proteomes" id="UP000700732"/>
    </source>
</evidence>
<dbReference type="PANTHER" id="PTHR46268">
    <property type="entry name" value="STRESS RESPONSE PROTEIN NHAX"/>
    <property type="match status" value="1"/>
</dbReference>
<evidence type="ECO:0000259" key="2">
    <source>
        <dbReference type="Pfam" id="PF00582"/>
    </source>
</evidence>
<name>A0ABR6WBA4_9BACT</name>
<dbReference type="RefSeq" id="WP_186738981.1">
    <property type="nucleotide sequence ID" value="NZ_VFIA01000024.1"/>
</dbReference>
<dbReference type="InterPro" id="IPR006016">
    <property type="entry name" value="UspA"/>
</dbReference>
<dbReference type="PANTHER" id="PTHR46268:SF6">
    <property type="entry name" value="UNIVERSAL STRESS PROTEIN UP12"/>
    <property type="match status" value="1"/>
</dbReference>
<dbReference type="Gene3D" id="3.40.50.12370">
    <property type="match status" value="1"/>
</dbReference>
<evidence type="ECO:0000313" key="3">
    <source>
        <dbReference type="EMBL" id="MBC3793196.1"/>
    </source>
</evidence>
<organism evidence="3 4">
    <name type="scientific">Spirosoma utsteinense</name>
    <dbReference type="NCBI Taxonomy" id="2585773"/>
    <lineage>
        <taxon>Bacteria</taxon>
        <taxon>Pseudomonadati</taxon>
        <taxon>Bacteroidota</taxon>
        <taxon>Cytophagia</taxon>
        <taxon>Cytophagales</taxon>
        <taxon>Cytophagaceae</taxon>
        <taxon>Spirosoma</taxon>
    </lineage>
</organism>
<dbReference type="PRINTS" id="PR01438">
    <property type="entry name" value="UNVRSLSTRESS"/>
</dbReference>
<proteinExistence type="inferred from homology"/>
<sequence length="291" mass="32373">MHKILILTDFSSASQHAIHFTQALFADTETEFCLLNAFPLEPEVGFSGAFMLAEQRQLAEKSILELKRQILDRPIPDYHHYRTMVMMGGPVSAVKALLAEEFFDLVVVGATGSGHGELFGSVATDMIRSVSTNVLVVPASAFIRPIRQIVLATDYRSVKDAESFALLTDLAHRKAAQVTLLTIENPKQPNTHAAELSRTYVLNAFAQLQIETYTIHDDDVQHGINAYLDTHTVDLFVMLPHHKGFFDLLRNASVTRPLAYHPRVPLLTLYDTTTALPKSKAANDVPFPTYN</sequence>
<keyword evidence="4" id="KW-1185">Reference proteome</keyword>
<dbReference type="Pfam" id="PF00582">
    <property type="entry name" value="Usp"/>
    <property type="match status" value="1"/>
</dbReference>
<accession>A0ABR6WBA4</accession>
<dbReference type="CDD" id="cd00293">
    <property type="entry name" value="USP-like"/>
    <property type="match status" value="1"/>
</dbReference>
<comment type="similarity">
    <text evidence="1">Belongs to the universal stress protein A family.</text>
</comment>
<dbReference type="EMBL" id="VFIA01000024">
    <property type="protein sequence ID" value="MBC3793196.1"/>
    <property type="molecule type" value="Genomic_DNA"/>
</dbReference>
<reference evidence="3 4" key="1">
    <citation type="submission" date="2019-06" db="EMBL/GenBank/DDBJ databases">
        <title>Spirosoma utsteinense sp. nov. isolated from Antarctic ice-free soils.</title>
        <authorList>
            <person name="Tahon G."/>
        </authorList>
    </citation>
    <scope>NUCLEOTIDE SEQUENCE [LARGE SCALE GENOMIC DNA]</scope>
    <source>
        <strain evidence="3 4">LMG 31447</strain>
    </source>
</reference>
<evidence type="ECO:0000256" key="1">
    <source>
        <dbReference type="ARBA" id="ARBA00008791"/>
    </source>
</evidence>
<comment type="caution">
    <text evidence="3">The sequence shown here is derived from an EMBL/GenBank/DDBJ whole genome shotgun (WGS) entry which is preliminary data.</text>
</comment>
<dbReference type="Proteomes" id="UP000700732">
    <property type="component" value="Unassembled WGS sequence"/>
</dbReference>